<feature type="region of interest" description="Disordered" evidence="1">
    <location>
        <begin position="1"/>
        <end position="26"/>
    </location>
</feature>
<accession>A0A6A4M4Q9</accession>
<evidence type="ECO:0000313" key="2">
    <source>
        <dbReference type="EMBL" id="KAE9463501.1"/>
    </source>
</evidence>
<sequence>MISERVTRSTPQPNMDTQALPPPIAQPQSEALANNNVATGYVKVFKAKSGYVKGLGMRPSSSVRRTIVGSENNNEYVTHLEKKVGEQVEIIQEQGEKIQMQKELKQSRRN</sequence>
<comment type="caution">
    <text evidence="2">The sequence shown here is derived from an EMBL/GenBank/DDBJ whole genome shotgun (WGS) entry which is preliminary data.</text>
</comment>
<gene>
    <name evidence="2" type="ORF">C3L33_04576</name>
</gene>
<evidence type="ECO:0000256" key="1">
    <source>
        <dbReference type="SAM" id="MobiDB-lite"/>
    </source>
</evidence>
<organism evidence="2 3">
    <name type="scientific">Rhododendron williamsianum</name>
    <dbReference type="NCBI Taxonomy" id="262921"/>
    <lineage>
        <taxon>Eukaryota</taxon>
        <taxon>Viridiplantae</taxon>
        <taxon>Streptophyta</taxon>
        <taxon>Embryophyta</taxon>
        <taxon>Tracheophyta</taxon>
        <taxon>Spermatophyta</taxon>
        <taxon>Magnoliopsida</taxon>
        <taxon>eudicotyledons</taxon>
        <taxon>Gunneridae</taxon>
        <taxon>Pentapetalae</taxon>
        <taxon>asterids</taxon>
        <taxon>Ericales</taxon>
        <taxon>Ericaceae</taxon>
        <taxon>Ericoideae</taxon>
        <taxon>Rhodoreae</taxon>
        <taxon>Rhododendron</taxon>
    </lineage>
</organism>
<dbReference type="Proteomes" id="UP000428333">
    <property type="component" value="Linkage Group LG03"/>
</dbReference>
<keyword evidence="3" id="KW-1185">Reference proteome</keyword>
<feature type="compositionally biased region" description="Polar residues" evidence="1">
    <location>
        <begin position="8"/>
        <end position="17"/>
    </location>
</feature>
<feature type="non-terminal residue" evidence="2">
    <location>
        <position position="1"/>
    </location>
</feature>
<dbReference type="OrthoDB" id="10577250at2759"/>
<name>A0A6A4M4Q9_9ERIC</name>
<reference evidence="2 3" key="1">
    <citation type="journal article" date="2019" name="Genome Biol. Evol.">
        <title>The Rhododendron genome and chromosomal organization provide insight into shared whole-genome duplications across the heath family (Ericaceae).</title>
        <authorList>
            <person name="Soza V.L."/>
            <person name="Lindsley D."/>
            <person name="Waalkes A."/>
            <person name="Ramage E."/>
            <person name="Patwardhan R.P."/>
            <person name="Burton J.N."/>
            <person name="Adey A."/>
            <person name="Kumar A."/>
            <person name="Qiu R."/>
            <person name="Shendure J."/>
            <person name="Hall B."/>
        </authorList>
    </citation>
    <scope>NUCLEOTIDE SEQUENCE [LARGE SCALE GENOMIC DNA]</scope>
    <source>
        <strain evidence="2">RSF 1966-606</strain>
    </source>
</reference>
<dbReference type="AlphaFoldDB" id="A0A6A4M4Q9"/>
<protein>
    <submittedName>
        <fullName evidence="2">Uncharacterized protein</fullName>
    </submittedName>
</protein>
<proteinExistence type="predicted"/>
<dbReference type="EMBL" id="QEFC01000563">
    <property type="protein sequence ID" value="KAE9463501.1"/>
    <property type="molecule type" value="Genomic_DNA"/>
</dbReference>
<evidence type="ECO:0000313" key="3">
    <source>
        <dbReference type="Proteomes" id="UP000428333"/>
    </source>
</evidence>